<evidence type="ECO:0000256" key="1">
    <source>
        <dbReference type="SAM" id="MobiDB-lite"/>
    </source>
</evidence>
<evidence type="ECO:0000259" key="2">
    <source>
        <dbReference type="Pfam" id="PF01548"/>
    </source>
</evidence>
<feature type="compositionally biased region" description="Basic residues" evidence="1">
    <location>
        <begin position="149"/>
        <end position="162"/>
    </location>
</feature>
<name>A0ABV8CDM1_9GAMM</name>
<dbReference type="EMBL" id="JBHSAB010000002">
    <property type="protein sequence ID" value="MFC3908120.1"/>
    <property type="molecule type" value="Genomic_DNA"/>
</dbReference>
<dbReference type="PANTHER" id="PTHR33055:SF3">
    <property type="entry name" value="PUTATIVE TRANSPOSASE FOR IS117-RELATED"/>
    <property type="match status" value="1"/>
</dbReference>
<dbReference type="InterPro" id="IPR047650">
    <property type="entry name" value="Transpos_IS110"/>
</dbReference>
<gene>
    <name evidence="3" type="ORF">ACFORL_03380</name>
</gene>
<feature type="domain" description="Transposase IS110-like N-terminal" evidence="2">
    <location>
        <begin position="33"/>
        <end position="175"/>
    </location>
</feature>
<dbReference type="PANTHER" id="PTHR33055">
    <property type="entry name" value="TRANSPOSASE FOR INSERTION SEQUENCE ELEMENT IS1111A"/>
    <property type="match status" value="1"/>
</dbReference>
<feature type="region of interest" description="Disordered" evidence="1">
    <location>
        <begin position="141"/>
        <end position="162"/>
    </location>
</feature>
<dbReference type="Proteomes" id="UP001595758">
    <property type="component" value="Unassembled WGS sequence"/>
</dbReference>
<feature type="non-terminal residue" evidence="3">
    <location>
        <position position="261"/>
    </location>
</feature>
<accession>A0ABV8CDM1</accession>
<proteinExistence type="predicted"/>
<dbReference type="InterPro" id="IPR002525">
    <property type="entry name" value="Transp_IS110-like_N"/>
</dbReference>
<keyword evidence="4" id="KW-1185">Reference proteome</keyword>
<comment type="caution">
    <text evidence="3">The sequence shown here is derived from an EMBL/GenBank/DDBJ whole genome shotgun (WGS) entry which is preliminary data.</text>
</comment>
<organism evidence="3 4">
    <name type="scientific">Legionella dresdenensis</name>
    <dbReference type="NCBI Taxonomy" id="450200"/>
    <lineage>
        <taxon>Bacteria</taxon>
        <taxon>Pseudomonadati</taxon>
        <taxon>Pseudomonadota</taxon>
        <taxon>Gammaproteobacteria</taxon>
        <taxon>Legionellales</taxon>
        <taxon>Legionellaceae</taxon>
        <taxon>Legionella</taxon>
    </lineage>
</organism>
<dbReference type="RefSeq" id="WP_382341108.1">
    <property type="nucleotide sequence ID" value="NZ_JBHSAB010000002.1"/>
</dbReference>
<dbReference type="Pfam" id="PF01548">
    <property type="entry name" value="DEDD_Tnp_IS110"/>
    <property type="match status" value="1"/>
</dbReference>
<evidence type="ECO:0000313" key="4">
    <source>
        <dbReference type="Proteomes" id="UP001595758"/>
    </source>
</evidence>
<sequence length="261" mass="29952">MTLSAKEHVTPKGAILYMALELSNTKWVIAFGTGTKTRKVTIEANDIAGLQAELKVAQEKLKLESVSEVVSCYEAGRDGFWLHRCLEKHGIKNVVIDSSSIEVSRKSRRAKTDGLDASQLLKQLISHVRGDVKFHVARVPSEEEEDRRRMHRERGRLKKERTSHTNRIRSLLNLYGIKFSGTKDWTSYLTAVKDWQGNPLLTHQKEELLREVKRLELVESHLKALESRMQQLLKESPEPVYRQIEQLKRLKGVGDVSSWML</sequence>
<protein>
    <submittedName>
        <fullName evidence="3">Transposase</fullName>
    </submittedName>
</protein>
<evidence type="ECO:0000313" key="3">
    <source>
        <dbReference type="EMBL" id="MFC3908120.1"/>
    </source>
</evidence>
<reference evidence="4" key="1">
    <citation type="journal article" date="2019" name="Int. J. Syst. Evol. Microbiol.">
        <title>The Global Catalogue of Microorganisms (GCM) 10K type strain sequencing project: providing services to taxonomists for standard genome sequencing and annotation.</title>
        <authorList>
            <consortium name="The Broad Institute Genomics Platform"/>
            <consortium name="The Broad Institute Genome Sequencing Center for Infectious Disease"/>
            <person name="Wu L."/>
            <person name="Ma J."/>
        </authorList>
    </citation>
    <scope>NUCLEOTIDE SEQUENCE [LARGE SCALE GENOMIC DNA]</scope>
    <source>
        <strain evidence="4">CCUG 59858</strain>
    </source>
</reference>